<evidence type="ECO:0000313" key="6">
    <source>
        <dbReference type="Proteomes" id="UP000006039"/>
    </source>
</evidence>
<dbReference type="OrthoDB" id="2094269at2759"/>
<dbReference type="PANTHER" id="PTHR48070:SF3">
    <property type="entry name" value="ESTERASE DBAE-RELATED"/>
    <property type="match status" value="1"/>
</dbReference>
<sequence>MPHPTADPTLALPRILCLHGGGVNGDVFRLQMRAVASRLSGRFRLVFADGPFICPAHPAVAAVYGSHGPFRRWLRWLPEHPAVDAETAAAEVRYQLRTAMEDDDRAGATGEWAALLGFSQGAKIAASLLLAQQALGERGVAPAPGGPEGVRWQFGVVMAGRAPLVCLDEGMGSIRGVQEASGIGAEFKDWAETGAGAGDHILRIPTIHVHGLKDPGLGLHRRLLNEYCGKESARLVEWDGDHRIPIKGPDVQAVTAEILGLADELGIER</sequence>
<dbReference type="VEuPathDB" id="FungiDB:GGTG_14067"/>
<evidence type="ECO:0000256" key="2">
    <source>
        <dbReference type="ARBA" id="ARBA00022801"/>
    </source>
</evidence>
<keyword evidence="2" id="KW-0378">Hydrolase</keyword>
<dbReference type="HOGENOM" id="CLU_051938_0_2_1"/>
<dbReference type="PANTHER" id="PTHR48070">
    <property type="entry name" value="ESTERASE OVCA2"/>
    <property type="match status" value="1"/>
</dbReference>
<keyword evidence="6" id="KW-1185">Reference proteome</keyword>
<dbReference type="EMBL" id="GL385515">
    <property type="protein sequence ID" value="EJT68353.1"/>
    <property type="molecule type" value="Genomic_DNA"/>
</dbReference>
<dbReference type="GO" id="GO:0005737">
    <property type="term" value="C:cytoplasm"/>
    <property type="evidence" value="ECO:0007669"/>
    <property type="project" value="TreeGrafter"/>
</dbReference>
<reference evidence="5" key="4">
    <citation type="journal article" date="2015" name="G3 (Bethesda)">
        <title>Genome sequences of three phytopathogenic species of the Magnaporthaceae family of fungi.</title>
        <authorList>
            <person name="Okagaki L.H."/>
            <person name="Nunes C.C."/>
            <person name="Sailsbery J."/>
            <person name="Clay B."/>
            <person name="Brown D."/>
            <person name="John T."/>
            <person name="Oh Y."/>
            <person name="Young N."/>
            <person name="Fitzgerald M."/>
            <person name="Haas B.J."/>
            <person name="Zeng Q."/>
            <person name="Young S."/>
            <person name="Adiconis X."/>
            <person name="Fan L."/>
            <person name="Levin J.Z."/>
            <person name="Mitchell T.K."/>
            <person name="Okubara P.A."/>
            <person name="Farman M.L."/>
            <person name="Kohn L.M."/>
            <person name="Birren B."/>
            <person name="Ma L.-J."/>
            <person name="Dean R.A."/>
        </authorList>
    </citation>
    <scope>NUCLEOTIDE SEQUENCE</scope>
    <source>
        <strain evidence="5">R3-111a-1</strain>
    </source>
</reference>
<dbReference type="Proteomes" id="UP000006039">
    <property type="component" value="Unassembled WGS sequence"/>
</dbReference>
<dbReference type="InterPro" id="IPR050593">
    <property type="entry name" value="LovG"/>
</dbReference>
<evidence type="ECO:0000256" key="1">
    <source>
        <dbReference type="ARBA" id="ARBA00005863"/>
    </source>
</evidence>
<reference evidence="6" key="1">
    <citation type="submission" date="2010-07" db="EMBL/GenBank/DDBJ databases">
        <title>The genome sequence of Gaeumannomyces graminis var. tritici strain R3-111a-1.</title>
        <authorList>
            <consortium name="The Broad Institute Genome Sequencing Platform"/>
            <person name="Ma L.-J."/>
            <person name="Dead R."/>
            <person name="Young S."/>
            <person name="Zeng Q."/>
            <person name="Koehrsen M."/>
            <person name="Alvarado L."/>
            <person name="Berlin A."/>
            <person name="Chapman S.B."/>
            <person name="Chen Z."/>
            <person name="Freedman E."/>
            <person name="Gellesch M."/>
            <person name="Goldberg J."/>
            <person name="Griggs A."/>
            <person name="Gujja S."/>
            <person name="Heilman E.R."/>
            <person name="Heiman D."/>
            <person name="Hepburn T."/>
            <person name="Howarth C."/>
            <person name="Jen D."/>
            <person name="Larson L."/>
            <person name="Mehta T."/>
            <person name="Neiman D."/>
            <person name="Pearson M."/>
            <person name="Roberts A."/>
            <person name="Saif S."/>
            <person name="Shea T."/>
            <person name="Shenoy N."/>
            <person name="Sisk P."/>
            <person name="Stolte C."/>
            <person name="Sykes S."/>
            <person name="Walk T."/>
            <person name="White J."/>
            <person name="Yandava C."/>
            <person name="Haas B."/>
            <person name="Nusbaum C."/>
            <person name="Birren B."/>
        </authorList>
    </citation>
    <scope>NUCLEOTIDE SEQUENCE [LARGE SCALE GENOMIC DNA]</scope>
    <source>
        <strain evidence="6">R3-111a-1</strain>
    </source>
</reference>
<accession>J3PKK7</accession>
<dbReference type="EnsemblFungi" id="EJT68353">
    <property type="protein sequence ID" value="EJT68353"/>
    <property type="gene ID" value="GGTG_14067"/>
</dbReference>
<dbReference type="InterPro" id="IPR005645">
    <property type="entry name" value="FSH-like_dom"/>
</dbReference>
<dbReference type="InterPro" id="IPR029058">
    <property type="entry name" value="AB_hydrolase_fold"/>
</dbReference>
<evidence type="ECO:0000259" key="3">
    <source>
        <dbReference type="Pfam" id="PF03959"/>
    </source>
</evidence>
<proteinExistence type="inferred from homology"/>
<dbReference type="AlphaFoldDB" id="J3PKK7"/>
<reference evidence="4" key="3">
    <citation type="submission" date="2010-09" db="EMBL/GenBank/DDBJ databases">
        <title>Annotation of Gaeumannomyces graminis var. tritici R3-111a-1.</title>
        <authorList>
            <consortium name="The Broad Institute Genome Sequencing Platform"/>
            <person name="Ma L.-J."/>
            <person name="Dead R."/>
            <person name="Young S.K."/>
            <person name="Zeng Q."/>
            <person name="Gargeya S."/>
            <person name="Fitzgerald M."/>
            <person name="Haas B."/>
            <person name="Abouelleil A."/>
            <person name="Alvarado L."/>
            <person name="Arachchi H.M."/>
            <person name="Berlin A."/>
            <person name="Brown A."/>
            <person name="Chapman S.B."/>
            <person name="Chen Z."/>
            <person name="Dunbar C."/>
            <person name="Freedman E."/>
            <person name="Gearin G."/>
            <person name="Gellesch M."/>
            <person name="Goldberg J."/>
            <person name="Griggs A."/>
            <person name="Gujja S."/>
            <person name="Heiman D."/>
            <person name="Howarth C."/>
            <person name="Larson L."/>
            <person name="Lui A."/>
            <person name="MacDonald P.J.P."/>
            <person name="Mehta T."/>
            <person name="Montmayeur A."/>
            <person name="Murphy C."/>
            <person name="Neiman D."/>
            <person name="Pearson M."/>
            <person name="Priest M."/>
            <person name="Roberts A."/>
            <person name="Saif S."/>
            <person name="Shea T."/>
            <person name="Shenoy N."/>
            <person name="Sisk P."/>
            <person name="Stolte C."/>
            <person name="Sykes S."/>
            <person name="Yandava C."/>
            <person name="Wortman J."/>
            <person name="Nusbaum C."/>
            <person name="Birren B."/>
        </authorList>
    </citation>
    <scope>NUCLEOTIDE SEQUENCE</scope>
    <source>
        <strain evidence="4">R3-111a-1</strain>
    </source>
</reference>
<comment type="similarity">
    <text evidence="1">Belongs to the LovG family.</text>
</comment>
<reference evidence="4" key="2">
    <citation type="submission" date="2010-07" db="EMBL/GenBank/DDBJ databases">
        <authorList>
            <consortium name="The Broad Institute Genome Sequencing Platform"/>
            <consortium name="Broad Institute Genome Sequencing Center for Infectious Disease"/>
            <person name="Ma L.-J."/>
            <person name="Dead R."/>
            <person name="Young S."/>
            <person name="Zeng Q."/>
            <person name="Koehrsen M."/>
            <person name="Alvarado L."/>
            <person name="Berlin A."/>
            <person name="Chapman S.B."/>
            <person name="Chen Z."/>
            <person name="Freedman E."/>
            <person name="Gellesch M."/>
            <person name="Goldberg J."/>
            <person name="Griggs A."/>
            <person name="Gujja S."/>
            <person name="Heilman E.R."/>
            <person name="Heiman D."/>
            <person name="Hepburn T."/>
            <person name="Howarth C."/>
            <person name="Jen D."/>
            <person name="Larson L."/>
            <person name="Mehta T."/>
            <person name="Neiman D."/>
            <person name="Pearson M."/>
            <person name="Roberts A."/>
            <person name="Saif S."/>
            <person name="Shea T."/>
            <person name="Shenoy N."/>
            <person name="Sisk P."/>
            <person name="Stolte C."/>
            <person name="Sykes S."/>
            <person name="Walk T."/>
            <person name="White J."/>
            <person name="Yandava C."/>
            <person name="Haas B."/>
            <person name="Nusbaum C."/>
            <person name="Birren B."/>
        </authorList>
    </citation>
    <scope>NUCLEOTIDE SEQUENCE</scope>
    <source>
        <strain evidence="4">R3-111a-1</strain>
    </source>
</reference>
<dbReference type="GO" id="GO:0005634">
    <property type="term" value="C:nucleus"/>
    <property type="evidence" value="ECO:0007669"/>
    <property type="project" value="TreeGrafter"/>
</dbReference>
<dbReference type="Gene3D" id="3.40.50.1820">
    <property type="entry name" value="alpha/beta hydrolase"/>
    <property type="match status" value="1"/>
</dbReference>
<evidence type="ECO:0000313" key="4">
    <source>
        <dbReference type="EMBL" id="EJT68353.1"/>
    </source>
</evidence>
<gene>
    <name evidence="5" type="primary">20354525</name>
    <name evidence="4" type="ORF">GGTG_14067</name>
</gene>
<organism evidence="4">
    <name type="scientific">Gaeumannomyces tritici (strain R3-111a-1)</name>
    <name type="common">Wheat and barley take-all root rot fungus</name>
    <name type="synonym">Gaeumannomyces graminis var. tritici</name>
    <dbReference type="NCBI Taxonomy" id="644352"/>
    <lineage>
        <taxon>Eukaryota</taxon>
        <taxon>Fungi</taxon>
        <taxon>Dikarya</taxon>
        <taxon>Ascomycota</taxon>
        <taxon>Pezizomycotina</taxon>
        <taxon>Sordariomycetes</taxon>
        <taxon>Sordariomycetidae</taxon>
        <taxon>Magnaporthales</taxon>
        <taxon>Magnaporthaceae</taxon>
        <taxon>Gaeumannomyces</taxon>
    </lineage>
</organism>
<dbReference type="GO" id="GO:0016787">
    <property type="term" value="F:hydrolase activity"/>
    <property type="evidence" value="ECO:0007669"/>
    <property type="project" value="UniProtKB-KW"/>
</dbReference>
<dbReference type="Pfam" id="PF03959">
    <property type="entry name" value="FSH1"/>
    <property type="match status" value="1"/>
</dbReference>
<protein>
    <submittedName>
        <fullName evidence="4">Citrinin biosynthesis oxydoreductase CtnB</fullName>
    </submittedName>
</protein>
<dbReference type="RefSeq" id="XP_009230258.1">
    <property type="nucleotide sequence ID" value="XM_009231994.1"/>
</dbReference>
<dbReference type="GO" id="GO:0044550">
    <property type="term" value="P:secondary metabolite biosynthetic process"/>
    <property type="evidence" value="ECO:0007669"/>
    <property type="project" value="TreeGrafter"/>
</dbReference>
<name>J3PKK7_GAET3</name>
<dbReference type="GeneID" id="20354525"/>
<dbReference type="SUPFAM" id="SSF53474">
    <property type="entry name" value="alpha/beta-Hydrolases"/>
    <property type="match status" value="1"/>
</dbReference>
<feature type="domain" description="Serine hydrolase" evidence="3">
    <location>
        <begin position="13"/>
        <end position="253"/>
    </location>
</feature>
<evidence type="ECO:0000313" key="5">
    <source>
        <dbReference type="EnsemblFungi" id="EJT68353"/>
    </source>
</evidence>
<reference evidence="5" key="5">
    <citation type="submission" date="2018-04" db="UniProtKB">
        <authorList>
            <consortium name="EnsemblFungi"/>
        </authorList>
    </citation>
    <scope>IDENTIFICATION</scope>
    <source>
        <strain evidence="5">R3-111a-1</strain>
    </source>
</reference>
<dbReference type="eggNOG" id="KOG2551">
    <property type="taxonomic scope" value="Eukaryota"/>
</dbReference>